<dbReference type="Proteomes" id="UP001287983">
    <property type="component" value="Unassembled WGS sequence"/>
</dbReference>
<evidence type="ECO:0000256" key="1">
    <source>
        <dbReference type="SAM" id="Phobius"/>
    </source>
</evidence>
<dbReference type="RefSeq" id="WP_318047020.1">
    <property type="nucleotide sequence ID" value="NZ_JAWPFQ010000017.1"/>
</dbReference>
<feature type="non-terminal residue" evidence="3">
    <location>
        <position position="2942"/>
    </location>
</feature>
<protein>
    <submittedName>
        <fullName evidence="3">DUF1410 domain-containing protein</fullName>
    </submittedName>
</protein>
<organism evidence="3 4">
    <name type="scientific">Mesomycoplasma ovipneumoniae</name>
    <dbReference type="NCBI Taxonomy" id="29562"/>
    <lineage>
        <taxon>Bacteria</taxon>
        <taxon>Bacillati</taxon>
        <taxon>Mycoplasmatota</taxon>
        <taxon>Mycoplasmoidales</taxon>
        <taxon>Metamycoplasmataceae</taxon>
        <taxon>Mesomycoplasma</taxon>
    </lineage>
</organism>
<gene>
    <name evidence="3" type="ORF">R7W55_02680</name>
</gene>
<comment type="caution">
    <text evidence="3">The sequence shown here is derived from an EMBL/GenBank/DDBJ whole genome shotgun (WGS) entry which is preliminary data.</text>
</comment>
<sequence length="2942" mass="328293">MKKANQEYQNNKTINNHLSKKLLASSGFLTGAIVSLSPYLAKVITPKTIYVQNFVADNVSPNSGDFSFKLQGKTKQDTDWAKKADLELVYISQKSRYSVKTKVEYDPKTDTFHTYADNLLGGSIYELQLVAPNNPRYYFSFSKTSQFFSTKNQVEKFSHYDIENDTILDLDLFDSQNLLDSANLILYYKEFGSNKIQEAKGQLVAKNDQKQASFVLRNLDRNQKYEIVGTKYYFDDPDQLFDLAISPLANRYFAPSPIAGKILNLSQKAYGLNSALLEISLAFENKNIKINPNEKINLEYYYKDELDNFQFGVANDVSLVVQNNKVFANLDLKQIPGGTKFWISRIWNNSGSLAISTNNNLSFISAPEIARIRTFVDANNTSSFDIKFNDQSLMLNGKEVKINFFADDQPTKMLSSSAQVVGNKLFSLAKNLPKEKHFTISSLEIVENATNFDENGQPQTSQIFFAQNFDQKQKKFFTNATSAMVESVVVDRISEDQSRISMILDSVDDFIKDKIATLYFKVAGSSNLIKSQAQAFSINGNKLVLSWDLINLEPGTNYLIDSVGIADSTNEFVNKLFLNFGPNISTNKLTWTTRPAVSSITYTTKSDTAVELNIAFKNILESLKKAKITYKELIPGGTSKTIDAIIENNSIIANLPIDSLSKGQNYLIEKIEVEDYKSSKGDSDILAVSKTITPAQKIFGVHAPLVLTKIENLDEQQTSAKLKVTFSPETIKAIGNDKVKIYYSLAGSSKLLSAFADQTNTGQNTDNSLTFELKNLEIGSKYNINSIVLTKEVELNQDTNKVLTERNILFGDADHKFDSSQSSFFTQSAIIEVGYDNSYEQRVIATFILADAKGVYNGKTATLKYRLKAKNGDENLATNANFKEGKISAKVNSARILFDITDLYKQGLYEIDKNSLELEGTTTSPATAPVQTNARVRRSLAQFADTNTTAVLIPFKDKLLDSTDKRQFETIPKTANVTKIQLTNRTKNTAQFEIEFGKDFIPNHQNAQNGSNTEKLDDFLNKNKLKVRFKKYGGEQQEQIVEATTNVGSQKTSFELKNLENGQQYVILGFEQVQDDNAPQSTPKVDIYLDDLDFYKDQIIATAAVIKKIEFDTEVETQARLRLELKDDGRYTAGKKLIVELEKIDTAGGTQAQGQANNLILSGTSLNGIYDFTFLNLEKATKYKIKSVKFEKEAAPAASPGVQTFASRRSKRSLDPVLVNVDSQSGVQEEEIELLETEPTLEDKKSFVTTAKTAKIVKIETESIQTTSLNVKLTLDNVDDYLGQQKLQLTYRNLSKNTSTSEDVEATVDSSAKTITFQLSNLSPGDKYEIENIKLKEDSTQVRNELDLKKQEFKFEFDNSPNTQAGFEKQFFSPRPNLAQIKPISTSETSVQINVKLNDNGANWNNKFLQIKIKSKGNQTPQPQIPTVYSAEIINGNAVFDISGLEKAGQYEIEELKVLDSLPSQVQPDQIQGGEKVDGFDGAATAAGQPAQPDKKVTKEFVLDAESATITDISYKSDNTSADIRVSFAQNEQFLYQSSANTKRKLQFTFQDSQTGQQVTTEKEFGTNNQGTKPTIDLSLNSVSPGNLYVLTKVEDITPEVEGGPKRLKTFKFSDPQPAQGAQNQATTTPEVLSKLYFATKPEVIAYSIDKISETKYLASFTIKDPLAGREITNGGFEGRDVEATLQKVVDAKGEDLQQQTVYNVTKKGKIKNSKFSFEFEHLEKNAIYKLFSLTWADTEKTEQIISGTKATRIDVDPTTKTTPGSNQVYSDFAIKVSDPGIDSKIEGNVAGNGQVEFGGQFTIRPESAKIVSIDIEDKKVDSATITLTFDKTDEYLKHVDYKDKLELVYYQTGSTVEKIAKLTLDTNEQDKVKFKAELTGLEKGTGFRVLGIKQAGGTQPSRRRRSTTSAKPLNFVFDTSLTEETKKFATLPIVNSILQFRNDANPENYDFILNLKDTGDVFKHIQAGHKSIKAKIQFKKVADGNEAKDTIQEVLATLQSTSATSTTGSQAKQSVDEPIQDSTTFKFTLTGLDPFAQYYITKIAYDTNNQLDSVLTTKTETDGDQNSGLFNFSPQAEEKRAFLTYPDKVDVKAIEIKPDFSQNNAKLTIKFDPKFKAFLETHQKIKVNYTSPKGLGQSVEIDKNDFNSTVNTSGQEPTVEVTINNINEPGKYVVESLDFLDEALKSSPLLSNLEVPPIAIKESVTIAKRSFYTNTKIIAIRKKAISETSATIELVIEDPNGSFIGKAVKGTFTYNTNQTRKEEGTIIADEIEKTSKVVFQLKNLDKNTDYSITSLVFDQAQAQNQAALGGAQTQFQNQQTIEFDDQKIQENAQQGSGQQATAAEEKQFKTTFESATALGITYQLDKGQRAKPWQKAKVRVFFSGQDKPLEEKSTRLKLVYKSSKQGISNTTTTSVQANLVPTQGNTNQGWLNNQPDRAHYYYEFDLDNLDAGAQYTIIGLEDEAQKIKIIVPDPNAPVAVNFSSQPSVQSSFSFNTAPLITKMTYVPSETSIKLNLAVENSQKLDFSNHRAIIKFKKLRRKNIAYGWWDPASNPNDPSTNTDIDSVTVRVPQRQPSPAIQAQQQSEENFGITFLEFELGGLEKGNWYLIEEISLAARGQQNPTPLSLYIDKEKLQPEDKRTATSEAEKWQTIVNTTVETTTIRSVTSSTTNRSNIRVNGQQKNQPELTSGYFQIELDNGDWTFLKDKYNIQLELESVERRVFYTESKQIEESSVTKSGSRLGNKRQLVLEAKGLIPGDKYTIKNYIFNLKQGVQNSYAVRLPQKLKVTPPANNSTIDLKTKNAIKAIKYEAVSEGQTNIDVEFYNNNGELNNQNLELKAKIDEEFGNKYIPTSWNESQKTVTKSARLTPTGGTTPSTLQFQINSNLKKAKQYIIKSIKKAGTPITFDTPISQESALQRKFYSTAEKTKLINTTISEVTTDS</sequence>
<feature type="domain" description="DUF1410" evidence="2">
    <location>
        <begin position="1284"/>
        <end position="1341"/>
    </location>
</feature>
<dbReference type="EMBL" id="JAWPFQ010000017">
    <property type="protein sequence ID" value="MDW2916523.1"/>
    <property type="molecule type" value="Genomic_DNA"/>
</dbReference>
<evidence type="ECO:0000259" key="2">
    <source>
        <dbReference type="Pfam" id="PF07198"/>
    </source>
</evidence>
<evidence type="ECO:0000313" key="4">
    <source>
        <dbReference type="Proteomes" id="UP001287983"/>
    </source>
</evidence>
<accession>A0AAP5Y3C3</accession>
<proteinExistence type="predicted"/>
<keyword evidence="1" id="KW-0472">Membrane</keyword>
<dbReference type="InterPro" id="IPR009849">
    <property type="entry name" value="DUF1410"/>
</dbReference>
<feature type="transmembrane region" description="Helical" evidence="1">
    <location>
        <begin position="21"/>
        <end position="41"/>
    </location>
</feature>
<reference evidence="3" key="1">
    <citation type="submission" date="2023-10" db="EMBL/GenBank/DDBJ databases">
        <title>Genome sequences of Myoplasma ovipneumoniae isolated from sheep.</title>
        <authorList>
            <person name="Spergser J."/>
        </authorList>
    </citation>
    <scope>NUCLEOTIDE SEQUENCE</scope>
    <source>
        <strain evidence="3">5474_3</strain>
    </source>
</reference>
<name>A0AAP5Y3C3_9BACT</name>
<keyword evidence="1" id="KW-0812">Transmembrane</keyword>
<keyword evidence="1" id="KW-1133">Transmembrane helix</keyword>
<dbReference type="Pfam" id="PF07198">
    <property type="entry name" value="DUF1410"/>
    <property type="match status" value="1"/>
</dbReference>
<evidence type="ECO:0000313" key="3">
    <source>
        <dbReference type="EMBL" id="MDW2916523.1"/>
    </source>
</evidence>